<reference evidence="4" key="1">
    <citation type="submission" date="2023-07" db="EMBL/GenBank/DDBJ databases">
        <title>Chromosome-level genome assembly of Artemia franciscana.</title>
        <authorList>
            <person name="Jo E."/>
        </authorList>
    </citation>
    <scope>NUCLEOTIDE SEQUENCE</scope>
    <source>
        <tissue evidence="4">Whole body</tissue>
    </source>
</reference>
<dbReference type="InterPro" id="IPR004046">
    <property type="entry name" value="GST_C"/>
</dbReference>
<dbReference type="PROSITE" id="PS50404">
    <property type="entry name" value="GST_NTER"/>
    <property type="match status" value="1"/>
</dbReference>
<dbReference type="PANTHER" id="PTHR43969:SF9">
    <property type="entry name" value="GLUTATHIONE S TRANSFERASE D10, ISOFORM A-RELATED"/>
    <property type="match status" value="1"/>
</dbReference>
<evidence type="ECO:0000259" key="2">
    <source>
        <dbReference type="PROSITE" id="PS50404"/>
    </source>
</evidence>
<evidence type="ECO:0000313" key="5">
    <source>
        <dbReference type="Proteomes" id="UP001187531"/>
    </source>
</evidence>
<dbReference type="Gene3D" id="1.20.1050.10">
    <property type="match status" value="1"/>
</dbReference>
<dbReference type="InterPro" id="IPR040079">
    <property type="entry name" value="Glutathione_S-Trfase"/>
</dbReference>
<proteinExistence type="predicted"/>
<dbReference type="PROSITE" id="PS50405">
    <property type="entry name" value="GST_CTER"/>
    <property type="match status" value="1"/>
</dbReference>
<dbReference type="SUPFAM" id="SSF52833">
    <property type="entry name" value="Thioredoxin-like"/>
    <property type="match status" value="1"/>
</dbReference>
<dbReference type="PANTHER" id="PTHR43969">
    <property type="entry name" value="GLUTATHIONE S TRANSFERASE D10, ISOFORM A-RELATED"/>
    <property type="match status" value="1"/>
</dbReference>
<evidence type="ECO:0000256" key="1">
    <source>
        <dbReference type="ARBA" id="ARBA00011738"/>
    </source>
</evidence>
<dbReference type="InterPro" id="IPR010987">
    <property type="entry name" value="Glutathione-S-Trfase_C-like"/>
</dbReference>
<dbReference type="InterPro" id="IPR004045">
    <property type="entry name" value="Glutathione_S-Trfase_N"/>
</dbReference>
<dbReference type="CDD" id="cd03177">
    <property type="entry name" value="GST_C_Delta_Epsilon"/>
    <property type="match status" value="1"/>
</dbReference>
<organism evidence="4 5">
    <name type="scientific">Artemia franciscana</name>
    <name type="common">Brine shrimp</name>
    <name type="synonym">Artemia sanfranciscana</name>
    <dbReference type="NCBI Taxonomy" id="6661"/>
    <lineage>
        <taxon>Eukaryota</taxon>
        <taxon>Metazoa</taxon>
        <taxon>Ecdysozoa</taxon>
        <taxon>Arthropoda</taxon>
        <taxon>Crustacea</taxon>
        <taxon>Branchiopoda</taxon>
        <taxon>Anostraca</taxon>
        <taxon>Artemiidae</taxon>
        <taxon>Artemia</taxon>
    </lineage>
</organism>
<dbReference type="Proteomes" id="UP001187531">
    <property type="component" value="Unassembled WGS sequence"/>
</dbReference>
<feature type="domain" description="GST N-terminal" evidence="2">
    <location>
        <begin position="4"/>
        <end position="86"/>
    </location>
</feature>
<dbReference type="Pfam" id="PF00043">
    <property type="entry name" value="GST_C"/>
    <property type="match status" value="1"/>
</dbReference>
<protein>
    <submittedName>
        <fullName evidence="4">Uncharacterized protein</fullName>
    </submittedName>
</protein>
<name>A0AA88LG29_ARTSF</name>
<evidence type="ECO:0000313" key="4">
    <source>
        <dbReference type="EMBL" id="KAK2725459.1"/>
    </source>
</evidence>
<accession>A0AA88LG29</accession>
<dbReference type="SUPFAM" id="SSF47616">
    <property type="entry name" value="GST C-terminal domain-like"/>
    <property type="match status" value="1"/>
</dbReference>
<gene>
    <name evidence="4" type="ORF">QYM36_000074</name>
</gene>
<dbReference type="CDD" id="cd03045">
    <property type="entry name" value="GST_N_Delta_Epsilon"/>
    <property type="match status" value="1"/>
</dbReference>
<dbReference type="SFLD" id="SFLDS00019">
    <property type="entry name" value="Glutathione_Transferase_(cytos"/>
    <property type="match status" value="1"/>
</dbReference>
<evidence type="ECO:0000259" key="3">
    <source>
        <dbReference type="PROSITE" id="PS50405"/>
    </source>
</evidence>
<dbReference type="FunFam" id="3.40.30.10:FF:000034">
    <property type="entry name" value="glutathione S-transferase 1"/>
    <property type="match status" value="1"/>
</dbReference>
<feature type="domain" description="GST C-terminal" evidence="3">
    <location>
        <begin position="93"/>
        <end position="219"/>
    </location>
</feature>
<dbReference type="AlphaFoldDB" id="A0AA88LG29"/>
<dbReference type="EMBL" id="JAVRJZ010000002">
    <property type="protein sequence ID" value="KAK2725459.1"/>
    <property type="molecule type" value="Genomic_DNA"/>
</dbReference>
<keyword evidence="5" id="KW-1185">Reference proteome</keyword>
<dbReference type="Pfam" id="PF13409">
    <property type="entry name" value="GST_N_2"/>
    <property type="match status" value="1"/>
</dbReference>
<dbReference type="FunFam" id="1.20.1050.10:FF:000007">
    <property type="entry name" value="Glutathione S-transferase 1-1"/>
    <property type="match status" value="1"/>
</dbReference>
<dbReference type="Gene3D" id="3.40.30.10">
    <property type="entry name" value="Glutaredoxin"/>
    <property type="match status" value="1"/>
</dbReference>
<dbReference type="InterPro" id="IPR036282">
    <property type="entry name" value="Glutathione-S-Trfase_C_sf"/>
</dbReference>
<comment type="subunit">
    <text evidence="1">Homodimer.</text>
</comment>
<dbReference type="GO" id="GO:0004364">
    <property type="term" value="F:glutathione transferase activity"/>
    <property type="evidence" value="ECO:0007669"/>
    <property type="project" value="TreeGrafter"/>
</dbReference>
<comment type="caution">
    <text evidence="4">The sequence shown here is derived from an EMBL/GenBank/DDBJ whole genome shotgun (WGS) entry which is preliminary data.</text>
</comment>
<dbReference type="SFLD" id="SFLDG01153">
    <property type="entry name" value="Main.4:_Theta-like"/>
    <property type="match status" value="1"/>
</dbReference>
<dbReference type="InterPro" id="IPR036249">
    <property type="entry name" value="Thioredoxin-like_sf"/>
</dbReference>
<dbReference type="SFLD" id="SFLDG00358">
    <property type="entry name" value="Main_(cytGST)"/>
    <property type="match status" value="1"/>
</dbReference>
<dbReference type="GO" id="GO:0006749">
    <property type="term" value="P:glutathione metabolic process"/>
    <property type="evidence" value="ECO:0007669"/>
    <property type="project" value="TreeGrafter"/>
</dbReference>
<sequence length="242" mass="28026">MVYSDIEFIYMPGSPSCRSVMMCIKALGLDVDMRKIDMYQKAEHKHPWFVQMNPQHTVPTINDAGFILWESRAILMYLVDKYGKGDCKLYPKDHEQRAIVNRMLCFDMGTLYKSFLEYFQPQLCSGGVSDPQKANALKQSLDYLDSYLEKTPYAAGDTLTIADFALLATVTQLEGVDYSYKAYSNLYKWVEKLKNELPYYHQCSDEGIQMFREWAKTKIRIDENTEKHGRMSRKSSSTSITN</sequence>